<dbReference type="AlphaFoldDB" id="A0A0B6YC32"/>
<sequence length="70" mass="7506">QRPDVLTENQNILSTQNAASGCSVAESDKVHLNTLTEQDIERSNVQNHGHIDCPSNDKTASNSNCSIAAL</sequence>
<evidence type="ECO:0000256" key="1">
    <source>
        <dbReference type="SAM" id="MobiDB-lite"/>
    </source>
</evidence>
<protein>
    <submittedName>
        <fullName evidence="2">Uncharacterized protein</fullName>
    </submittedName>
</protein>
<proteinExistence type="predicted"/>
<organism evidence="2">
    <name type="scientific">Arion vulgaris</name>
    <dbReference type="NCBI Taxonomy" id="1028688"/>
    <lineage>
        <taxon>Eukaryota</taxon>
        <taxon>Metazoa</taxon>
        <taxon>Spiralia</taxon>
        <taxon>Lophotrochozoa</taxon>
        <taxon>Mollusca</taxon>
        <taxon>Gastropoda</taxon>
        <taxon>Heterobranchia</taxon>
        <taxon>Euthyneura</taxon>
        <taxon>Panpulmonata</taxon>
        <taxon>Eupulmonata</taxon>
        <taxon>Stylommatophora</taxon>
        <taxon>Helicina</taxon>
        <taxon>Arionoidea</taxon>
        <taxon>Arionidae</taxon>
        <taxon>Arion</taxon>
    </lineage>
</organism>
<accession>A0A0B6YC32</accession>
<feature type="non-terminal residue" evidence="2">
    <location>
        <position position="1"/>
    </location>
</feature>
<dbReference type="EMBL" id="HACG01007002">
    <property type="protein sequence ID" value="CEK53867.1"/>
    <property type="molecule type" value="Transcribed_RNA"/>
</dbReference>
<feature type="compositionally biased region" description="Polar residues" evidence="1">
    <location>
        <begin position="56"/>
        <end position="70"/>
    </location>
</feature>
<feature type="region of interest" description="Disordered" evidence="1">
    <location>
        <begin position="40"/>
        <end position="70"/>
    </location>
</feature>
<evidence type="ECO:0000313" key="2">
    <source>
        <dbReference type="EMBL" id="CEK53867.1"/>
    </source>
</evidence>
<feature type="non-terminal residue" evidence="2">
    <location>
        <position position="70"/>
    </location>
</feature>
<name>A0A0B6YC32_9EUPU</name>
<reference evidence="2" key="1">
    <citation type="submission" date="2014-12" db="EMBL/GenBank/DDBJ databases">
        <title>Insight into the proteome of Arion vulgaris.</title>
        <authorList>
            <person name="Aradska J."/>
            <person name="Bulat T."/>
            <person name="Smidak R."/>
            <person name="Sarate P."/>
            <person name="Gangsoo J."/>
            <person name="Sialana F."/>
            <person name="Bilban M."/>
            <person name="Lubec G."/>
        </authorList>
    </citation>
    <scope>NUCLEOTIDE SEQUENCE</scope>
    <source>
        <tissue evidence="2">Skin</tissue>
    </source>
</reference>
<gene>
    <name evidence="2" type="primary">ORF21432</name>
</gene>